<keyword evidence="1" id="KW-0560">Oxidoreductase</keyword>
<proteinExistence type="predicted"/>
<protein>
    <submittedName>
        <fullName evidence="1">Cysteine dioxygenase</fullName>
    </submittedName>
</protein>
<dbReference type="InterPro" id="IPR014710">
    <property type="entry name" value="RmlC-like_jellyroll"/>
</dbReference>
<dbReference type="CDD" id="cd10548">
    <property type="entry name" value="cupin_CDO"/>
    <property type="match status" value="1"/>
</dbReference>
<dbReference type="InterPro" id="IPR011051">
    <property type="entry name" value="RmlC_Cupin_sf"/>
</dbReference>
<dbReference type="EMBL" id="CP017754">
    <property type="protein sequence ID" value="AOZ06354.1"/>
    <property type="molecule type" value="Genomic_DNA"/>
</dbReference>
<organism evidence="1 2">
    <name type="scientific">Cupriavidus malaysiensis</name>
    <dbReference type="NCBI Taxonomy" id="367825"/>
    <lineage>
        <taxon>Bacteria</taxon>
        <taxon>Pseudomonadati</taxon>
        <taxon>Pseudomonadota</taxon>
        <taxon>Betaproteobacteria</taxon>
        <taxon>Burkholderiales</taxon>
        <taxon>Burkholderiaceae</taxon>
        <taxon>Cupriavidus</taxon>
    </lineage>
</organism>
<accession>A0ABN4TJI6</accession>
<reference evidence="1 2" key="1">
    <citation type="submission" date="2016-10" db="EMBL/GenBank/DDBJ databases">
        <title>Complete genome sequences of three Cupriavidus strains isolated from various Malaysian environments.</title>
        <authorList>
            <person name="Abdullah A.A.-A."/>
            <person name="Shafie N.A.H."/>
            <person name="Lau N.S."/>
        </authorList>
    </citation>
    <scope>NUCLEOTIDE SEQUENCE [LARGE SCALE GENOMIC DNA]</scope>
    <source>
        <strain evidence="1 2">USMAA1020</strain>
    </source>
</reference>
<evidence type="ECO:0000313" key="2">
    <source>
        <dbReference type="Proteomes" id="UP000177515"/>
    </source>
</evidence>
<dbReference type="SUPFAM" id="SSF51182">
    <property type="entry name" value="RmlC-like cupins"/>
    <property type="match status" value="1"/>
</dbReference>
<dbReference type="GO" id="GO:0051213">
    <property type="term" value="F:dioxygenase activity"/>
    <property type="evidence" value="ECO:0007669"/>
    <property type="project" value="UniProtKB-KW"/>
</dbReference>
<dbReference type="Proteomes" id="UP000177515">
    <property type="component" value="Chromosome 1"/>
</dbReference>
<dbReference type="RefSeq" id="WP_071012830.1">
    <property type="nucleotide sequence ID" value="NZ_CP017754.1"/>
</dbReference>
<evidence type="ECO:0000313" key="1">
    <source>
        <dbReference type="EMBL" id="AOZ06354.1"/>
    </source>
</evidence>
<dbReference type="Gene3D" id="2.60.120.10">
    <property type="entry name" value="Jelly Rolls"/>
    <property type="match status" value="1"/>
</dbReference>
<keyword evidence="1" id="KW-0223">Dioxygenase</keyword>
<gene>
    <name evidence="1" type="ORF">BKK80_11355</name>
</gene>
<sequence>MSLTASSDRLAARRAAVATALADIRALAAGTPDRAALDAIATRLQALASQRELFPREDFPPPADTASGASTRYWLNGDGNTGDGIALYLNSIRPGKTTIPHNHDTWAVIVAIEGQEFNRVYRRTDDRSNPAFASLELVREQTVEAGAPIAFLADDIHSIHVAGDTPTLHFHCYGRPLEALTGRYGVRLESGEVVNYNATQMQPSQVAA</sequence>
<keyword evidence="2" id="KW-1185">Reference proteome</keyword>
<name>A0ABN4TJI6_9BURK</name>